<name>A0ACB7SZB2_HYAAI</name>
<comment type="caution">
    <text evidence="1">The sequence shown here is derived from an EMBL/GenBank/DDBJ whole genome shotgun (WGS) entry which is preliminary data.</text>
</comment>
<keyword evidence="2" id="KW-1185">Reference proteome</keyword>
<gene>
    <name evidence="1" type="ORF">HPB50_023875</name>
</gene>
<dbReference type="Proteomes" id="UP000821845">
    <property type="component" value="Chromosome 2"/>
</dbReference>
<dbReference type="EMBL" id="CM023482">
    <property type="protein sequence ID" value="KAH6939995.1"/>
    <property type="molecule type" value="Genomic_DNA"/>
</dbReference>
<organism evidence="1 2">
    <name type="scientific">Hyalomma asiaticum</name>
    <name type="common">Tick</name>
    <dbReference type="NCBI Taxonomy" id="266040"/>
    <lineage>
        <taxon>Eukaryota</taxon>
        <taxon>Metazoa</taxon>
        <taxon>Ecdysozoa</taxon>
        <taxon>Arthropoda</taxon>
        <taxon>Chelicerata</taxon>
        <taxon>Arachnida</taxon>
        <taxon>Acari</taxon>
        <taxon>Parasitiformes</taxon>
        <taxon>Ixodida</taxon>
        <taxon>Ixodoidea</taxon>
        <taxon>Ixodidae</taxon>
        <taxon>Hyalomminae</taxon>
        <taxon>Hyalomma</taxon>
    </lineage>
</organism>
<evidence type="ECO:0000313" key="1">
    <source>
        <dbReference type="EMBL" id="KAH6939995.1"/>
    </source>
</evidence>
<reference evidence="1" key="1">
    <citation type="submission" date="2020-05" db="EMBL/GenBank/DDBJ databases">
        <title>Large-scale comparative analyses of tick genomes elucidate their genetic diversity and vector capacities.</title>
        <authorList>
            <person name="Jia N."/>
            <person name="Wang J."/>
            <person name="Shi W."/>
            <person name="Du L."/>
            <person name="Sun Y."/>
            <person name="Zhan W."/>
            <person name="Jiang J."/>
            <person name="Wang Q."/>
            <person name="Zhang B."/>
            <person name="Ji P."/>
            <person name="Sakyi L.B."/>
            <person name="Cui X."/>
            <person name="Yuan T."/>
            <person name="Jiang B."/>
            <person name="Yang W."/>
            <person name="Lam T.T.-Y."/>
            <person name="Chang Q."/>
            <person name="Ding S."/>
            <person name="Wang X."/>
            <person name="Zhu J."/>
            <person name="Ruan X."/>
            <person name="Zhao L."/>
            <person name="Wei J."/>
            <person name="Que T."/>
            <person name="Du C."/>
            <person name="Cheng J."/>
            <person name="Dai P."/>
            <person name="Han X."/>
            <person name="Huang E."/>
            <person name="Gao Y."/>
            <person name="Liu J."/>
            <person name="Shao H."/>
            <person name="Ye R."/>
            <person name="Li L."/>
            <person name="Wei W."/>
            <person name="Wang X."/>
            <person name="Wang C."/>
            <person name="Yang T."/>
            <person name="Huo Q."/>
            <person name="Li W."/>
            <person name="Guo W."/>
            <person name="Chen H."/>
            <person name="Zhou L."/>
            <person name="Ni X."/>
            <person name="Tian J."/>
            <person name="Zhou Y."/>
            <person name="Sheng Y."/>
            <person name="Liu T."/>
            <person name="Pan Y."/>
            <person name="Xia L."/>
            <person name="Li J."/>
            <person name="Zhao F."/>
            <person name="Cao W."/>
        </authorList>
    </citation>
    <scope>NUCLEOTIDE SEQUENCE</scope>
    <source>
        <strain evidence="1">Hyas-2018</strain>
    </source>
</reference>
<proteinExistence type="predicted"/>
<protein>
    <submittedName>
        <fullName evidence="1">Uncharacterized protein</fullName>
    </submittedName>
</protein>
<evidence type="ECO:0000313" key="2">
    <source>
        <dbReference type="Proteomes" id="UP000821845"/>
    </source>
</evidence>
<sequence>MLGLTDNTTWLDDKSKGDFRIRVSDIERTIWITGISAYPGKLTALYSYFPVMTGSFVSNWIESQRALTRRLFSLIADDSSATSESDRRTAYAEYRANSDPSESHYIYHLNSIIVPMSLLFKPMYVYEGTSAMNYAGLGALYAQLQIKMIDTVGVQFNEQRQLVSWMTEGPMARYSAKVNCFFSKESQIDFWEQLAFEVVFKAFQKSKLQAHAHGIRLQGLEDFSDDAIFYMSYCYISCSRTASKTTPVRRSHVCNAVTQTEHFRTTFGCKTPTESNANECPAFWP</sequence>
<accession>A0ACB7SZB2</accession>